<gene>
    <name evidence="15" type="ORF">caldi_31530</name>
</gene>
<comment type="pathway">
    <text evidence="3 13">Cofactor biosynthesis; tetrahydrofolate biosynthesis; 7,8-dihydrofolate from 2-amino-4-hydroxy-6-hydroxymethyl-7,8-dihydropteridine diphosphate and 4-aminobenzoate: step 1/2.</text>
</comment>
<comment type="function">
    <text evidence="12 13">Catalyzes the condensation of para-aminobenzoate (pABA) with 6-hydroxymethyl-7,8-dihydropterin diphosphate (DHPt-PP) to form 7,8-dihydropteroate (H2Pte), the immediate precursor of folate derivatives.</text>
</comment>
<keyword evidence="9 13" id="KW-0460">Magnesium</keyword>
<reference evidence="15" key="1">
    <citation type="submission" date="2022-03" db="EMBL/GenBank/DDBJ databases">
        <title>Complete genome sequence of Caldinitratiruptor microaerophilus.</title>
        <authorList>
            <person name="Mukaiyama R."/>
            <person name="Nishiyama T."/>
            <person name="Ueda K."/>
        </authorList>
    </citation>
    <scope>NUCLEOTIDE SEQUENCE</scope>
    <source>
        <strain evidence="15">JCM 16183</strain>
    </source>
</reference>
<evidence type="ECO:0000256" key="2">
    <source>
        <dbReference type="ARBA" id="ARBA00001946"/>
    </source>
</evidence>
<dbReference type="GO" id="GO:0046872">
    <property type="term" value="F:metal ion binding"/>
    <property type="evidence" value="ECO:0007669"/>
    <property type="project" value="UniProtKB-KW"/>
</dbReference>
<evidence type="ECO:0000256" key="9">
    <source>
        <dbReference type="ARBA" id="ARBA00022842"/>
    </source>
</evidence>
<evidence type="ECO:0000256" key="5">
    <source>
        <dbReference type="ARBA" id="ARBA00012458"/>
    </source>
</evidence>
<keyword evidence="8 13" id="KW-0479">Metal-binding</keyword>
<dbReference type="SUPFAM" id="SSF51717">
    <property type="entry name" value="Dihydropteroate synthetase-like"/>
    <property type="match status" value="1"/>
</dbReference>
<dbReference type="PROSITE" id="PS00793">
    <property type="entry name" value="DHPS_2"/>
    <property type="match status" value="1"/>
</dbReference>
<dbReference type="PANTHER" id="PTHR20941:SF1">
    <property type="entry name" value="FOLIC ACID SYNTHESIS PROTEIN FOL1"/>
    <property type="match status" value="1"/>
</dbReference>
<evidence type="ECO:0000256" key="13">
    <source>
        <dbReference type="RuleBase" id="RU361205"/>
    </source>
</evidence>
<comment type="similarity">
    <text evidence="4 13">Belongs to the DHPS family.</text>
</comment>
<evidence type="ECO:0000256" key="6">
    <source>
        <dbReference type="ARBA" id="ARBA00016919"/>
    </source>
</evidence>
<evidence type="ECO:0000313" key="16">
    <source>
        <dbReference type="Proteomes" id="UP001163687"/>
    </source>
</evidence>
<dbReference type="GO" id="GO:0046654">
    <property type="term" value="P:tetrahydrofolate biosynthetic process"/>
    <property type="evidence" value="ECO:0007669"/>
    <property type="project" value="TreeGrafter"/>
</dbReference>
<evidence type="ECO:0000256" key="12">
    <source>
        <dbReference type="ARBA" id="ARBA00053449"/>
    </source>
</evidence>
<dbReference type="InterPro" id="IPR000489">
    <property type="entry name" value="Pterin-binding_dom"/>
</dbReference>
<dbReference type="PROSITE" id="PS00792">
    <property type="entry name" value="DHPS_1"/>
    <property type="match status" value="1"/>
</dbReference>
<dbReference type="EC" id="2.5.1.15" evidence="5 13"/>
<dbReference type="GO" id="GO:0046656">
    <property type="term" value="P:folic acid biosynthetic process"/>
    <property type="evidence" value="ECO:0007669"/>
    <property type="project" value="UniProtKB-KW"/>
</dbReference>
<sequence>MGTWRIPLRDRVIELGQRTLVMGILNVTPDSFSDGGRYLDPGRACERAWQMVEEGADIVDVGGESTRPGHTPVPAEVERERVIPVVRRLVAEGLPVPISVDTMKAEVAEAALEAGAHMLNDVWGLQRDPRMVRVAARYRAPVVAMHNQEGTAYRSLMDDIAAFLRRSLELAAEAGLGEELVIVDPGIGFGKTATQNLDVLRDLRRLTALGRPILVGTSRKSTIGKVLGGLPPGERLEGTAATVAVAIVGGADIVRVHDVRAMVRVARMTDAIVRPGRGGFVEVG</sequence>
<feature type="domain" description="Pterin-binding" evidence="14">
    <location>
        <begin position="19"/>
        <end position="267"/>
    </location>
</feature>
<dbReference type="CDD" id="cd00739">
    <property type="entry name" value="DHPS"/>
    <property type="match status" value="1"/>
</dbReference>
<dbReference type="AlphaFoldDB" id="A0AA35CP08"/>
<organism evidence="15 16">
    <name type="scientific">Caldinitratiruptor microaerophilus</name>
    <dbReference type="NCBI Taxonomy" id="671077"/>
    <lineage>
        <taxon>Bacteria</taxon>
        <taxon>Bacillati</taxon>
        <taxon>Bacillota</taxon>
        <taxon>Clostridia</taxon>
        <taxon>Eubacteriales</taxon>
        <taxon>Symbiobacteriaceae</taxon>
        <taxon>Caldinitratiruptor</taxon>
    </lineage>
</organism>
<evidence type="ECO:0000256" key="11">
    <source>
        <dbReference type="ARBA" id="ARBA00030193"/>
    </source>
</evidence>
<dbReference type="GO" id="GO:0005829">
    <property type="term" value="C:cytosol"/>
    <property type="evidence" value="ECO:0007669"/>
    <property type="project" value="TreeGrafter"/>
</dbReference>
<keyword evidence="10 13" id="KW-0289">Folate biosynthesis</keyword>
<evidence type="ECO:0000256" key="3">
    <source>
        <dbReference type="ARBA" id="ARBA00004763"/>
    </source>
</evidence>
<name>A0AA35CP08_9FIRM</name>
<dbReference type="GO" id="GO:0004156">
    <property type="term" value="F:dihydropteroate synthase activity"/>
    <property type="evidence" value="ECO:0007669"/>
    <property type="project" value="UniProtKB-EC"/>
</dbReference>
<protein>
    <recommendedName>
        <fullName evidence="6 13">Dihydropteroate synthase</fullName>
        <shortName evidence="13">DHPS</shortName>
        <ecNumber evidence="5 13">2.5.1.15</ecNumber>
    </recommendedName>
    <alternativeName>
        <fullName evidence="11 13">Dihydropteroate pyrophosphorylase</fullName>
    </alternativeName>
</protein>
<dbReference type="KEGG" id="cmic:caldi_31530"/>
<evidence type="ECO:0000259" key="14">
    <source>
        <dbReference type="PROSITE" id="PS50972"/>
    </source>
</evidence>
<dbReference type="InterPro" id="IPR045031">
    <property type="entry name" value="DHP_synth-like"/>
</dbReference>
<comment type="catalytic activity">
    <reaction evidence="1">
        <text>(7,8-dihydropterin-6-yl)methyl diphosphate + 4-aminobenzoate = 7,8-dihydropteroate + diphosphate</text>
        <dbReference type="Rhea" id="RHEA:19949"/>
        <dbReference type="ChEBI" id="CHEBI:17836"/>
        <dbReference type="ChEBI" id="CHEBI:17839"/>
        <dbReference type="ChEBI" id="CHEBI:33019"/>
        <dbReference type="ChEBI" id="CHEBI:72950"/>
        <dbReference type="EC" id="2.5.1.15"/>
    </reaction>
</comment>
<evidence type="ECO:0000256" key="10">
    <source>
        <dbReference type="ARBA" id="ARBA00022909"/>
    </source>
</evidence>
<evidence type="ECO:0000256" key="8">
    <source>
        <dbReference type="ARBA" id="ARBA00022723"/>
    </source>
</evidence>
<evidence type="ECO:0000256" key="1">
    <source>
        <dbReference type="ARBA" id="ARBA00000012"/>
    </source>
</evidence>
<dbReference type="PANTHER" id="PTHR20941">
    <property type="entry name" value="FOLATE SYNTHESIS PROTEINS"/>
    <property type="match status" value="1"/>
</dbReference>
<dbReference type="EMBL" id="AP025628">
    <property type="protein sequence ID" value="BDG62063.1"/>
    <property type="molecule type" value="Genomic_DNA"/>
</dbReference>
<dbReference type="Proteomes" id="UP001163687">
    <property type="component" value="Chromosome"/>
</dbReference>
<proteinExistence type="inferred from homology"/>
<dbReference type="Pfam" id="PF00809">
    <property type="entry name" value="Pterin_bind"/>
    <property type="match status" value="1"/>
</dbReference>
<dbReference type="InterPro" id="IPR006390">
    <property type="entry name" value="DHP_synth_dom"/>
</dbReference>
<accession>A0AA35CP08</accession>
<keyword evidence="7 13" id="KW-0808">Transferase</keyword>
<comment type="cofactor">
    <cofactor evidence="2 13">
        <name>Mg(2+)</name>
        <dbReference type="ChEBI" id="CHEBI:18420"/>
    </cofactor>
</comment>
<evidence type="ECO:0000313" key="15">
    <source>
        <dbReference type="EMBL" id="BDG62063.1"/>
    </source>
</evidence>
<dbReference type="InterPro" id="IPR011005">
    <property type="entry name" value="Dihydropteroate_synth-like_sf"/>
</dbReference>
<keyword evidence="16" id="KW-1185">Reference proteome</keyword>
<dbReference type="PROSITE" id="PS50972">
    <property type="entry name" value="PTERIN_BINDING"/>
    <property type="match status" value="1"/>
</dbReference>
<dbReference type="FunFam" id="3.20.20.20:FF:000006">
    <property type="entry name" value="Dihydropteroate synthase"/>
    <property type="match status" value="1"/>
</dbReference>
<evidence type="ECO:0000256" key="4">
    <source>
        <dbReference type="ARBA" id="ARBA00009503"/>
    </source>
</evidence>
<dbReference type="Gene3D" id="3.20.20.20">
    <property type="entry name" value="Dihydropteroate synthase-like"/>
    <property type="match status" value="1"/>
</dbReference>
<dbReference type="NCBIfam" id="TIGR01496">
    <property type="entry name" value="DHPS"/>
    <property type="match status" value="1"/>
</dbReference>
<evidence type="ECO:0000256" key="7">
    <source>
        <dbReference type="ARBA" id="ARBA00022679"/>
    </source>
</evidence>